<evidence type="ECO:0000313" key="1">
    <source>
        <dbReference type="EMBL" id="KAI5400782.1"/>
    </source>
</evidence>
<dbReference type="Proteomes" id="UP001058974">
    <property type="component" value="Chromosome 6"/>
</dbReference>
<evidence type="ECO:0000313" key="2">
    <source>
        <dbReference type="Proteomes" id="UP001058974"/>
    </source>
</evidence>
<proteinExistence type="predicted"/>
<protein>
    <submittedName>
        <fullName evidence="1">Uncharacterized protein</fullName>
    </submittedName>
</protein>
<organism evidence="1 2">
    <name type="scientific">Pisum sativum</name>
    <name type="common">Garden pea</name>
    <name type="synonym">Lathyrus oleraceus</name>
    <dbReference type="NCBI Taxonomy" id="3888"/>
    <lineage>
        <taxon>Eukaryota</taxon>
        <taxon>Viridiplantae</taxon>
        <taxon>Streptophyta</taxon>
        <taxon>Embryophyta</taxon>
        <taxon>Tracheophyta</taxon>
        <taxon>Spermatophyta</taxon>
        <taxon>Magnoliopsida</taxon>
        <taxon>eudicotyledons</taxon>
        <taxon>Gunneridae</taxon>
        <taxon>Pentapetalae</taxon>
        <taxon>rosids</taxon>
        <taxon>fabids</taxon>
        <taxon>Fabales</taxon>
        <taxon>Fabaceae</taxon>
        <taxon>Papilionoideae</taxon>
        <taxon>50 kb inversion clade</taxon>
        <taxon>NPAAA clade</taxon>
        <taxon>Hologalegina</taxon>
        <taxon>IRL clade</taxon>
        <taxon>Fabeae</taxon>
        <taxon>Lathyrus</taxon>
    </lineage>
</organism>
<reference evidence="1 2" key="1">
    <citation type="journal article" date="2022" name="Nat. Genet.">
        <title>Improved pea reference genome and pan-genome highlight genomic features and evolutionary characteristics.</title>
        <authorList>
            <person name="Yang T."/>
            <person name="Liu R."/>
            <person name="Luo Y."/>
            <person name="Hu S."/>
            <person name="Wang D."/>
            <person name="Wang C."/>
            <person name="Pandey M.K."/>
            <person name="Ge S."/>
            <person name="Xu Q."/>
            <person name="Li N."/>
            <person name="Li G."/>
            <person name="Huang Y."/>
            <person name="Saxena R.K."/>
            <person name="Ji Y."/>
            <person name="Li M."/>
            <person name="Yan X."/>
            <person name="He Y."/>
            <person name="Liu Y."/>
            <person name="Wang X."/>
            <person name="Xiang C."/>
            <person name="Varshney R.K."/>
            <person name="Ding H."/>
            <person name="Gao S."/>
            <person name="Zong X."/>
        </authorList>
    </citation>
    <scope>NUCLEOTIDE SEQUENCE [LARGE SCALE GENOMIC DNA]</scope>
    <source>
        <strain evidence="1 2">cv. Zhongwan 6</strain>
    </source>
</reference>
<name>A0A9D4WFJ8_PEA</name>
<dbReference type="EMBL" id="JAMSHJ010000006">
    <property type="protein sequence ID" value="KAI5400782.1"/>
    <property type="molecule type" value="Genomic_DNA"/>
</dbReference>
<gene>
    <name evidence="1" type="ORF">KIW84_065588</name>
</gene>
<keyword evidence="2" id="KW-1185">Reference proteome</keyword>
<sequence length="120" mass="13648">DYVEEGKHIKLPTTTKQIILHFKVELETKMSNKLVALLLLVFVVTVQGEDKLMTPEACYDYCYKSMFYPKPIAHPICKYRCQFPMYENNPGEPTGIELKVRKGLPIESPASSPIPAAIIF</sequence>
<feature type="non-terminal residue" evidence="1">
    <location>
        <position position="120"/>
    </location>
</feature>
<dbReference type="Gramene" id="Psat06G0558800-T1">
    <property type="protein sequence ID" value="KAI5400782.1"/>
    <property type="gene ID" value="KIW84_065588"/>
</dbReference>
<comment type="caution">
    <text evidence="1">The sequence shown here is derived from an EMBL/GenBank/DDBJ whole genome shotgun (WGS) entry which is preliminary data.</text>
</comment>
<dbReference type="AlphaFoldDB" id="A0A9D4WFJ8"/>
<accession>A0A9D4WFJ8</accession>